<evidence type="ECO:0000313" key="1">
    <source>
        <dbReference type="EMBL" id="KAI9919391.1"/>
    </source>
</evidence>
<protein>
    <submittedName>
        <fullName evidence="1">Uncharacterized protein</fullName>
    </submittedName>
</protein>
<dbReference type="Proteomes" id="UP001163321">
    <property type="component" value="Chromosome 11"/>
</dbReference>
<evidence type="ECO:0000313" key="2">
    <source>
        <dbReference type="Proteomes" id="UP001163321"/>
    </source>
</evidence>
<accession>A0ACC0WM59</accession>
<dbReference type="EMBL" id="CM047590">
    <property type="protein sequence ID" value="KAI9919391.1"/>
    <property type="molecule type" value="Genomic_DNA"/>
</dbReference>
<organism evidence="1 2">
    <name type="scientific">Peronosclerospora sorghi</name>
    <dbReference type="NCBI Taxonomy" id="230839"/>
    <lineage>
        <taxon>Eukaryota</taxon>
        <taxon>Sar</taxon>
        <taxon>Stramenopiles</taxon>
        <taxon>Oomycota</taxon>
        <taxon>Peronosporomycetes</taxon>
        <taxon>Peronosporales</taxon>
        <taxon>Peronosporaceae</taxon>
        <taxon>Peronosclerospora</taxon>
    </lineage>
</organism>
<gene>
    <name evidence="1" type="ORF">PsorP6_017333</name>
</gene>
<comment type="caution">
    <text evidence="1">The sequence shown here is derived from an EMBL/GenBank/DDBJ whole genome shotgun (WGS) entry which is preliminary data.</text>
</comment>
<proteinExistence type="predicted"/>
<reference evidence="1 2" key="1">
    <citation type="journal article" date="2022" name="bioRxiv">
        <title>The genome of the oomycete Peronosclerospora sorghi, a cosmopolitan pathogen of maize and sorghum, is inflated with dispersed pseudogenes.</title>
        <authorList>
            <person name="Fletcher K."/>
            <person name="Martin F."/>
            <person name="Isakeit T."/>
            <person name="Cavanaugh K."/>
            <person name="Magill C."/>
            <person name="Michelmore R."/>
        </authorList>
    </citation>
    <scope>NUCLEOTIDE SEQUENCE [LARGE SCALE GENOMIC DNA]</scope>
    <source>
        <strain evidence="1">P6</strain>
    </source>
</reference>
<name>A0ACC0WM59_9STRA</name>
<keyword evidence="2" id="KW-1185">Reference proteome</keyword>
<sequence>MMKRSLNTYRNALTAADHTMYPFSTTNTKDWHNLMSVYLDAVFFPNLHKLDFLQEGHRLEINTTQHSALVSKAFEGGQAAVPDIRKAVHDALEKVVKDGFNKERVDGILHQLE</sequence>